<feature type="domain" description="TonB-dependent receptor plug" evidence="3">
    <location>
        <begin position="43"/>
        <end position="127"/>
    </location>
</feature>
<keyword evidence="1" id="KW-0812">Transmembrane</keyword>
<dbReference type="Pfam" id="PF07715">
    <property type="entry name" value="Plug"/>
    <property type="match status" value="1"/>
</dbReference>
<reference evidence="4 5" key="1">
    <citation type="submission" date="2019-01" db="EMBL/GenBank/DDBJ databases">
        <title>Muriicola soli sp. nov., isolated from soil.</title>
        <authorList>
            <person name="Kang H.J."/>
            <person name="Kim S.B."/>
        </authorList>
    </citation>
    <scope>NUCLEOTIDE SEQUENCE [LARGE SCALE GENOMIC DNA]</scope>
    <source>
        <strain evidence="4 5">MMS17-SY002</strain>
    </source>
</reference>
<dbReference type="OrthoDB" id="982809at2"/>
<dbReference type="Proteomes" id="UP000290889">
    <property type="component" value="Chromosome"/>
</dbReference>
<evidence type="ECO:0000259" key="3">
    <source>
        <dbReference type="Pfam" id="PF07715"/>
    </source>
</evidence>
<protein>
    <recommendedName>
        <fullName evidence="3">TonB-dependent receptor plug domain-containing protein</fullName>
    </recommendedName>
</protein>
<dbReference type="PROSITE" id="PS52016">
    <property type="entry name" value="TONB_DEPENDENT_REC_3"/>
    <property type="match status" value="1"/>
</dbReference>
<accession>A0A411E5Y8</accession>
<evidence type="ECO:0000256" key="1">
    <source>
        <dbReference type="PROSITE-ProRule" id="PRU01360"/>
    </source>
</evidence>
<dbReference type="Gene3D" id="2.170.130.10">
    <property type="entry name" value="TonB-dependent receptor, plug domain"/>
    <property type="match status" value="1"/>
</dbReference>
<gene>
    <name evidence="4" type="ORF">EQY75_00165</name>
</gene>
<evidence type="ECO:0000256" key="2">
    <source>
        <dbReference type="SAM" id="SignalP"/>
    </source>
</evidence>
<proteinExistence type="inferred from homology"/>
<keyword evidence="1" id="KW-0472">Membrane</keyword>
<dbReference type="KEGG" id="mur:EQY75_00165"/>
<dbReference type="AlphaFoldDB" id="A0A411E5Y8"/>
<feature type="signal peptide" evidence="2">
    <location>
        <begin position="1"/>
        <end position="25"/>
    </location>
</feature>
<comment type="similarity">
    <text evidence="1">Belongs to the TonB-dependent receptor family.</text>
</comment>
<evidence type="ECO:0000313" key="4">
    <source>
        <dbReference type="EMBL" id="QBA63116.1"/>
    </source>
</evidence>
<dbReference type="InterPro" id="IPR039426">
    <property type="entry name" value="TonB-dep_rcpt-like"/>
</dbReference>
<comment type="subcellular location">
    <subcellularLocation>
        <location evidence="1">Cell outer membrane</location>
        <topology evidence="1">Multi-pass membrane protein</topology>
    </subcellularLocation>
</comment>
<dbReference type="InterPro" id="IPR012910">
    <property type="entry name" value="Plug_dom"/>
</dbReference>
<keyword evidence="1" id="KW-0813">Transport</keyword>
<dbReference type="PROSITE" id="PS51257">
    <property type="entry name" value="PROKAR_LIPOPROTEIN"/>
    <property type="match status" value="1"/>
</dbReference>
<name>A0A411E5Y8_9FLAO</name>
<dbReference type="InterPro" id="IPR037066">
    <property type="entry name" value="Plug_dom_sf"/>
</dbReference>
<keyword evidence="2" id="KW-0732">Signal</keyword>
<dbReference type="GO" id="GO:0009279">
    <property type="term" value="C:cell outer membrane"/>
    <property type="evidence" value="ECO:0007669"/>
    <property type="project" value="UniProtKB-SubCell"/>
</dbReference>
<sequence>MKRIILLFSLSLIILSACGTSKNTAGDSETPLGKNLDDKNRVTISLLNQIRRLPGIVVKGGIPFFNKANNSMLLEGSQQPLYVLNGYIVGTSFRSIDQLVDNVNVANIEALYGTDASEYGARGANGVIRITTK</sequence>
<organism evidence="4 5">
    <name type="scientific">Muriicola soli</name>
    <dbReference type="NCBI Taxonomy" id="2507538"/>
    <lineage>
        <taxon>Bacteria</taxon>
        <taxon>Pseudomonadati</taxon>
        <taxon>Bacteroidota</taxon>
        <taxon>Flavobacteriia</taxon>
        <taxon>Flavobacteriales</taxon>
        <taxon>Flavobacteriaceae</taxon>
        <taxon>Muriicola</taxon>
    </lineage>
</organism>
<feature type="chain" id="PRO_5019167045" description="TonB-dependent receptor plug domain-containing protein" evidence="2">
    <location>
        <begin position="26"/>
        <end position="133"/>
    </location>
</feature>
<evidence type="ECO:0000313" key="5">
    <source>
        <dbReference type="Proteomes" id="UP000290889"/>
    </source>
</evidence>
<dbReference type="SUPFAM" id="SSF56935">
    <property type="entry name" value="Porins"/>
    <property type="match status" value="1"/>
</dbReference>
<dbReference type="EMBL" id="CP035544">
    <property type="protein sequence ID" value="QBA63116.1"/>
    <property type="molecule type" value="Genomic_DNA"/>
</dbReference>
<keyword evidence="1" id="KW-0998">Cell outer membrane</keyword>
<keyword evidence="5" id="KW-1185">Reference proteome</keyword>
<keyword evidence="1" id="KW-1134">Transmembrane beta strand</keyword>
<dbReference type="RefSeq" id="WP_129601790.1">
    <property type="nucleotide sequence ID" value="NZ_CP035544.1"/>
</dbReference>